<sequence>MLQGWASFGGSVMENRSFRFDRHDRIMIDNVSYRSESKEKNTHFLQAIVDGFIDDFLTVKTDQDISLLMKSGRLRVDAGWFSKTLHLLRVRHDNSNLRDLSEDDLRTVAWKKEWCVRFLSAAGAKDKPWRPKMTPTDIRQFIDNIKSEMDSWYLNEFGMRRKPGRQRKGEIRKEFDYPAPSTLRDWLKLYRQAGYRAEAFRPLYENCGNRNQLDERVRQIVQNGVESYCTLNRIKMADVYEDIEAQLFLHNKKHGSELQVSDRTVRRHINNIDPFKRDAGRFGADYALRKYAPVGRGIVLESPLERVEMDDWEFDLFVLLKTSSAWKKLDSKQKKQIERVRVTVTVAIDCVTRCIVGFHATPAPPSTAGAKTALRSVLLDKTKIAELAGAKSSWDMYGRPEFIVTDGGPVFRGEFETAVARSRMNRSLPDQDPRMRGTIESFFRSFKRLCRYFTGQSFSNVMEKGDYPGEDYASLTFDVFYRAAVRYIVDVYHHRKHRGLNNGTPFKTWEILTTQRDRGMAPPLNQEQIVEAFGLEHKSKITRNGVTINSFNYESSDLTKLHQIMGEKDVVSIFDPDDLGTILVRVPNKHLDRFHNVFGSYIIGKCTDAAVHGRTYLDLVAGKREVQDFLKAQALEGNPYRLTAHNDFQDQSAQALKDAGIPTHQLSQKKYDQITAVVSQKTRAALTSPTYSDDPMSDDDLPGSVIAVSARTKPKAKPNADDGNAQPKERPAHKPFSQSMNTFEDDDD</sequence>
<dbReference type="Pfam" id="PF09299">
    <property type="entry name" value="Mu-transpos_C"/>
    <property type="match status" value="1"/>
</dbReference>
<evidence type="ECO:0000313" key="4">
    <source>
        <dbReference type="Proteomes" id="UP000313390"/>
    </source>
</evidence>
<proteinExistence type="predicted"/>
<reference evidence="3 4" key="1">
    <citation type="journal article" date="2011" name="Int. J. Syst. Evol. Microbiol.">
        <title>Ochrobactrum pecoris sp. nov., isolated from farm animals.</title>
        <authorList>
            <person name="Kampfer P."/>
            <person name="Huber B."/>
            <person name="Busse H.J."/>
            <person name="Scholz H.C."/>
            <person name="Tomaso H."/>
            <person name="Hotzel H."/>
            <person name="Melzer F."/>
        </authorList>
    </citation>
    <scope>NUCLEOTIDE SEQUENCE [LARGE SCALE GENOMIC DNA]</scope>
    <source>
        <strain evidence="3 4">08RB2639</strain>
    </source>
</reference>
<dbReference type="InterPro" id="IPR001584">
    <property type="entry name" value="Integrase_cat-core"/>
</dbReference>
<dbReference type="InterPro" id="IPR015378">
    <property type="entry name" value="Transposase-like_Mu_C"/>
</dbReference>
<comment type="caution">
    <text evidence="3">The sequence shown here is derived from an EMBL/GenBank/DDBJ whole genome shotgun (WGS) entry which is preliminary data.</text>
</comment>
<dbReference type="InterPro" id="IPR012337">
    <property type="entry name" value="RNaseH-like_sf"/>
</dbReference>
<dbReference type="InterPro" id="IPR036397">
    <property type="entry name" value="RNaseH_sf"/>
</dbReference>
<evidence type="ECO:0000313" key="3">
    <source>
        <dbReference type="EMBL" id="TNV11284.1"/>
    </source>
</evidence>
<protein>
    <recommendedName>
        <fullName evidence="2">Integrase catalytic domain-containing protein</fullName>
    </recommendedName>
</protein>
<organism evidence="3 4">
    <name type="scientific">Brucella pecoris</name>
    <dbReference type="NCBI Taxonomy" id="867683"/>
    <lineage>
        <taxon>Bacteria</taxon>
        <taxon>Pseudomonadati</taxon>
        <taxon>Pseudomonadota</taxon>
        <taxon>Alphaproteobacteria</taxon>
        <taxon>Hyphomicrobiales</taxon>
        <taxon>Brucellaceae</taxon>
        <taxon>Brucella/Ochrobactrum group</taxon>
        <taxon>Brucella</taxon>
    </lineage>
</organism>
<dbReference type="Proteomes" id="UP000313390">
    <property type="component" value="Unassembled WGS sequence"/>
</dbReference>
<feature type="domain" description="Integrase catalytic" evidence="2">
    <location>
        <begin position="299"/>
        <end position="513"/>
    </location>
</feature>
<dbReference type="AlphaFoldDB" id="A0A5C5CJH4"/>
<dbReference type="GO" id="GO:0003676">
    <property type="term" value="F:nucleic acid binding"/>
    <property type="evidence" value="ECO:0007669"/>
    <property type="project" value="InterPro"/>
</dbReference>
<name>A0A5C5CJH4_9HYPH</name>
<evidence type="ECO:0000259" key="2">
    <source>
        <dbReference type="PROSITE" id="PS50994"/>
    </source>
</evidence>
<dbReference type="GO" id="GO:0015074">
    <property type="term" value="P:DNA integration"/>
    <property type="evidence" value="ECO:0007669"/>
    <property type="project" value="InterPro"/>
</dbReference>
<gene>
    <name evidence="3" type="ORF">FIB18_14000</name>
</gene>
<feature type="region of interest" description="Disordered" evidence="1">
    <location>
        <begin position="686"/>
        <end position="748"/>
    </location>
</feature>
<dbReference type="PROSITE" id="PS50994">
    <property type="entry name" value="INTEGRASE"/>
    <property type="match status" value="1"/>
</dbReference>
<dbReference type="SUPFAM" id="SSF53098">
    <property type="entry name" value="Ribonuclease H-like"/>
    <property type="match status" value="1"/>
</dbReference>
<accession>A0A5C5CJH4</accession>
<evidence type="ECO:0000256" key="1">
    <source>
        <dbReference type="SAM" id="MobiDB-lite"/>
    </source>
</evidence>
<dbReference type="EMBL" id="VEWK01000007">
    <property type="protein sequence ID" value="TNV11284.1"/>
    <property type="molecule type" value="Genomic_DNA"/>
</dbReference>
<dbReference type="Gene3D" id="3.30.420.10">
    <property type="entry name" value="Ribonuclease H-like superfamily/Ribonuclease H"/>
    <property type="match status" value="1"/>
</dbReference>